<accession>A0A2P6TQ26</accession>
<evidence type="ECO:0000313" key="3">
    <source>
        <dbReference type="Proteomes" id="UP000239899"/>
    </source>
</evidence>
<evidence type="ECO:0000313" key="2">
    <source>
        <dbReference type="EMBL" id="PRW56137.1"/>
    </source>
</evidence>
<proteinExistence type="predicted"/>
<dbReference type="Proteomes" id="UP000239899">
    <property type="component" value="Unassembled WGS sequence"/>
</dbReference>
<name>A0A2P6TQ26_CHLSO</name>
<reference evidence="2 3" key="1">
    <citation type="journal article" date="2018" name="Plant J.">
        <title>Genome sequences of Chlorella sorokiniana UTEX 1602 and Micractinium conductrix SAG 241.80: implications to maltose excretion by a green alga.</title>
        <authorList>
            <person name="Arriola M.B."/>
            <person name="Velmurugan N."/>
            <person name="Zhang Y."/>
            <person name="Plunkett M.H."/>
            <person name="Hondzo H."/>
            <person name="Barney B.M."/>
        </authorList>
    </citation>
    <scope>NUCLEOTIDE SEQUENCE [LARGE SCALE GENOMIC DNA]</scope>
    <source>
        <strain evidence="3">UTEX 1602</strain>
    </source>
</reference>
<sequence>MVALQQQRQLALEWPRHLTRDATSGEQVLPPLRLAQLISELFAAQGPLAAGAQPCFGSGQVHQQEQPRQEQPAGGRTYPAASLCRRGWPAGSLGSRARCRRVCALQACAAGALGRKGKKKAKFQELSKAVIVDAEMADDMRQQAGDLAQFCAAHLSDCIWTDEQDSKRAHLRPRQQRHHFSWAVQPAAY</sequence>
<dbReference type="AlphaFoldDB" id="A0A2P6TQ26"/>
<keyword evidence="3" id="KW-1185">Reference proteome</keyword>
<feature type="compositionally biased region" description="Low complexity" evidence="1">
    <location>
        <begin position="63"/>
        <end position="72"/>
    </location>
</feature>
<gene>
    <name evidence="2" type="ORF">C2E21_5043</name>
</gene>
<evidence type="ECO:0000256" key="1">
    <source>
        <dbReference type="SAM" id="MobiDB-lite"/>
    </source>
</evidence>
<organism evidence="2 3">
    <name type="scientific">Chlorella sorokiniana</name>
    <name type="common">Freshwater green alga</name>
    <dbReference type="NCBI Taxonomy" id="3076"/>
    <lineage>
        <taxon>Eukaryota</taxon>
        <taxon>Viridiplantae</taxon>
        <taxon>Chlorophyta</taxon>
        <taxon>core chlorophytes</taxon>
        <taxon>Trebouxiophyceae</taxon>
        <taxon>Chlorellales</taxon>
        <taxon>Chlorellaceae</taxon>
        <taxon>Chlorella clade</taxon>
        <taxon>Chlorella</taxon>
    </lineage>
</organism>
<comment type="caution">
    <text evidence="2">The sequence shown here is derived from an EMBL/GenBank/DDBJ whole genome shotgun (WGS) entry which is preliminary data.</text>
</comment>
<feature type="region of interest" description="Disordered" evidence="1">
    <location>
        <begin position="55"/>
        <end position="78"/>
    </location>
</feature>
<protein>
    <submittedName>
        <fullName evidence="2">CRISPR-associated Cas1</fullName>
    </submittedName>
</protein>
<dbReference type="EMBL" id="LHPG02000009">
    <property type="protein sequence ID" value="PRW56137.1"/>
    <property type="molecule type" value="Genomic_DNA"/>
</dbReference>